<keyword evidence="2" id="KW-0812">Transmembrane</keyword>
<evidence type="ECO:0000256" key="2">
    <source>
        <dbReference type="SAM" id="Phobius"/>
    </source>
</evidence>
<accession>A0A2M7X0S5</accession>
<sequence>MARNGKKKNPVHQVGSKSQGRRYGDTPGTRKPVRRYNQNRTQGSVRASSDSRSSTSVPGQDSSNTDRQESRLLQWIAGFVTAFMSWSGWETISTTVRWDSWPAFAKSSITWLGISISITVYLLVVIFHKITSLNWWWSIGIVWVVLSYTLLWVLLEIPRSTWKIINLSFLGVLIFLKLFVGSDWDWVMAAFVALSVPYIMSGQFIFATVSRSDSISLEKADWISAWFKVMKQFPEAKWYHHFTVWLEYYWAVKYSYSPAGIHADSTWLAEILPGGFNPGGRTIAWDRVNEFRYRDVGVLFEWPSSGWLEIRASANESIFMFLIRNPREQLGVLSKYRFSLVDD</sequence>
<reference evidence="4" key="1">
    <citation type="submission" date="2017-09" db="EMBL/GenBank/DDBJ databases">
        <title>Depth-based differentiation of microbial function through sediment-hosted aquifers and enrichment of novel symbionts in the deep terrestrial subsurface.</title>
        <authorList>
            <person name="Probst A.J."/>
            <person name="Ladd B."/>
            <person name="Jarett J.K."/>
            <person name="Geller-Mcgrath D.E."/>
            <person name="Sieber C.M.K."/>
            <person name="Emerson J.B."/>
            <person name="Anantharaman K."/>
            <person name="Thomas B.C."/>
            <person name="Malmstrom R."/>
            <person name="Stieglmeier M."/>
            <person name="Klingl A."/>
            <person name="Woyke T."/>
            <person name="Ryan C.M."/>
            <person name="Banfield J.F."/>
        </authorList>
    </citation>
    <scope>NUCLEOTIDE SEQUENCE [LARGE SCALE GENOMIC DNA]</scope>
</reference>
<feature type="transmembrane region" description="Helical" evidence="2">
    <location>
        <begin position="109"/>
        <end position="128"/>
    </location>
</feature>
<evidence type="ECO:0000313" key="4">
    <source>
        <dbReference type="Proteomes" id="UP000231195"/>
    </source>
</evidence>
<feature type="transmembrane region" description="Helical" evidence="2">
    <location>
        <begin position="161"/>
        <end position="179"/>
    </location>
</feature>
<evidence type="ECO:0000313" key="3">
    <source>
        <dbReference type="EMBL" id="PJA39700.1"/>
    </source>
</evidence>
<feature type="region of interest" description="Disordered" evidence="1">
    <location>
        <begin position="1"/>
        <end position="68"/>
    </location>
</feature>
<protein>
    <submittedName>
        <fullName evidence="3">Uncharacterized protein</fullName>
    </submittedName>
</protein>
<gene>
    <name evidence="3" type="ORF">CO179_04655</name>
</gene>
<feature type="compositionally biased region" description="Basic residues" evidence="1">
    <location>
        <begin position="1"/>
        <end position="10"/>
    </location>
</feature>
<organism evidence="3 4">
    <name type="scientific">candidate division WWE3 bacterium CG_4_9_14_3_um_filter_39_7</name>
    <dbReference type="NCBI Taxonomy" id="1975080"/>
    <lineage>
        <taxon>Bacteria</taxon>
        <taxon>Katanobacteria</taxon>
    </lineage>
</organism>
<feature type="transmembrane region" description="Helical" evidence="2">
    <location>
        <begin position="72"/>
        <end position="89"/>
    </location>
</feature>
<dbReference type="AlphaFoldDB" id="A0A2M7X0S5"/>
<dbReference type="EMBL" id="PFWZ01000159">
    <property type="protein sequence ID" value="PJA39700.1"/>
    <property type="molecule type" value="Genomic_DNA"/>
</dbReference>
<feature type="transmembrane region" description="Helical" evidence="2">
    <location>
        <begin position="186"/>
        <end position="206"/>
    </location>
</feature>
<feature type="compositionally biased region" description="Low complexity" evidence="1">
    <location>
        <begin position="44"/>
        <end position="57"/>
    </location>
</feature>
<name>A0A2M7X0S5_UNCKA</name>
<dbReference type="Proteomes" id="UP000231195">
    <property type="component" value="Unassembled WGS sequence"/>
</dbReference>
<proteinExistence type="predicted"/>
<keyword evidence="2" id="KW-0472">Membrane</keyword>
<feature type="transmembrane region" description="Helical" evidence="2">
    <location>
        <begin position="135"/>
        <end position="155"/>
    </location>
</feature>
<comment type="caution">
    <text evidence="3">The sequence shown here is derived from an EMBL/GenBank/DDBJ whole genome shotgun (WGS) entry which is preliminary data.</text>
</comment>
<evidence type="ECO:0000256" key="1">
    <source>
        <dbReference type="SAM" id="MobiDB-lite"/>
    </source>
</evidence>
<keyword evidence="2" id="KW-1133">Transmembrane helix</keyword>